<evidence type="ECO:0000256" key="10">
    <source>
        <dbReference type="SAM" id="Phobius"/>
    </source>
</evidence>
<feature type="region of interest" description="Disordered" evidence="9">
    <location>
        <begin position="26"/>
        <end position="75"/>
    </location>
</feature>
<feature type="domain" description="CUE" evidence="11">
    <location>
        <begin position="74"/>
        <end position="116"/>
    </location>
</feature>
<feature type="region of interest" description="Disordered" evidence="9">
    <location>
        <begin position="137"/>
        <end position="159"/>
    </location>
</feature>
<evidence type="ECO:0000256" key="8">
    <source>
        <dbReference type="ARBA" id="ARBA00072899"/>
    </source>
</evidence>
<comment type="subcellular location">
    <subcellularLocation>
        <location evidence="1">Endoplasmic reticulum membrane</location>
        <topology evidence="1">Single-pass membrane protein</topology>
    </subcellularLocation>
</comment>
<dbReference type="CDD" id="cd14424">
    <property type="entry name" value="CUE_Cue1p_like"/>
    <property type="match status" value="1"/>
</dbReference>
<comment type="similarity">
    <text evidence="7">Belongs to the CUE1 family.</text>
</comment>
<reference evidence="13" key="1">
    <citation type="submission" date="2016-05" db="EMBL/GenBank/DDBJ databases">
        <title>Comparative genomics of biotechnologically important yeasts.</title>
        <authorList>
            <consortium name="DOE Joint Genome Institute"/>
            <person name="Riley R."/>
            <person name="Haridas S."/>
            <person name="Wolfe K.H."/>
            <person name="Lopes M.R."/>
            <person name="Hittinger C.T."/>
            <person name="Goker M."/>
            <person name="Salamov A."/>
            <person name="Wisecaver J."/>
            <person name="Long T.M."/>
            <person name="Aerts A.L."/>
            <person name="Barry K."/>
            <person name="Choi C."/>
            <person name="Clum A."/>
            <person name="Coughlan A.Y."/>
            <person name="Deshpande S."/>
            <person name="Douglass A.P."/>
            <person name="Hanson S.J."/>
            <person name="Klenk H.-P."/>
            <person name="Labutti K."/>
            <person name="Lapidus A."/>
            <person name="Lindquist E."/>
            <person name="Lipzen A."/>
            <person name="Meier-Kolthoff J.P."/>
            <person name="Ohm R.A."/>
            <person name="Otillar R.P."/>
            <person name="Pangilinan J."/>
            <person name="Peng Y."/>
            <person name="Rokas A."/>
            <person name="Rosa C.A."/>
            <person name="Scheuner C."/>
            <person name="Sibirny A.A."/>
            <person name="Slot J.C."/>
            <person name="Stielow J.B."/>
            <person name="Sun H."/>
            <person name="Kurtzman C.P."/>
            <person name="Blackwell M."/>
            <person name="Grigoriev I.V."/>
            <person name="Jeffries T.W."/>
        </authorList>
    </citation>
    <scope>NUCLEOTIDE SEQUENCE [LARGE SCALE GENOMIC DNA]</scope>
    <source>
        <strain evidence="13">NRRL Y-2460</strain>
    </source>
</reference>
<keyword evidence="6 10" id="KW-0472">Membrane</keyword>
<dbReference type="STRING" id="669874.A0A1E4U2L6"/>
<keyword evidence="4" id="KW-0256">Endoplasmic reticulum</keyword>
<accession>A0A1E4U2L6</accession>
<dbReference type="OrthoDB" id="3824970at2759"/>
<dbReference type="EMBL" id="KV454011">
    <property type="protein sequence ID" value="ODV98244.1"/>
    <property type="molecule type" value="Genomic_DNA"/>
</dbReference>
<keyword evidence="3" id="KW-0833">Ubl conjugation pathway</keyword>
<evidence type="ECO:0000256" key="4">
    <source>
        <dbReference type="ARBA" id="ARBA00022824"/>
    </source>
</evidence>
<evidence type="ECO:0000256" key="1">
    <source>
        <dbReference type="ARBA" id="ARBA00004389"/>
    </source>
</evidence>
<evidence type="ECO:0000256" key="3">
    <source>
        <dbReference type="ARBA" id="ARBA00022786"/>
    </source>
</evidence>
<evidence type="ECO:0000256" key="2">
    <source>
        <dbReference type="ARBA" id="ARBA00022692"/>
    </source>
</evidence>
<protein>
    <recommendedName>
        <fullName evidence="8">Coupling of ubiquitin conjugation to ER degradation protein 1</fullName>
    </recommendedName>
</protein>
<evidence type="ECO:0000313" key="12">
    <source>
        <dbReference type="EMBL" id="ODV98244.1"/>
    </source>
</evidence>
<dbReference type="FunFam" id="1.10.8.10:FF:000050">
    <property type="entry name" value="Related to AMFR protein"/>
    <property type="match status" value="1"/>
</dbReference>
<evidence type="ECO:0000256" key="9">
    <source>
        <dbReference type="SAM" id="MobiDB-lite"/>
    </source>
</evidence>
<keyword evidence="2 10" id="KW-0812">Transmembrane</keyword>
<dbReference type="AlphaFoldDB" id="A0A1E4U2L6"/>
<organism evidence="12 13">
    <name type="scientific">Pachysolen tannophilus NRRL Y-2460</name>
    <dbReference type="NCBI Taxonomy" id="669874"/>
    <lineage>
        <taxon>Eukaryota</taxon>
        <taxon>Fungi</taxon>
        <taxon>Dikarya</taxon>
        <taxon>Ascomycota</taxon>
        <taxon>Saccharomycotina</taxon>
        <taxon>Pichiomycetes</taxon>
        <taxon>Pachysolenaceae</taxon>
        <taxon>Pachysolen</taxon>
    </lineage>
</organism>
<keyword evidence="13" id="KW-1185">Reference proteome</keyword>
<sequence length="170" mass="18565">MDSSTATFISILVVAFIVLKWFMAPSSTSNSPNQRASTSSNTRGQSSSTSRNQIQNQQFQNREQGQQSRAHRQVTQDMIEVVQSLAPQLSIPQIRYDLERSGSVEATVERYLTEGGLPSPPNLENDVDGNIADKTAKSGLFKNSSNSSKSTSSSIADTTAEKKKIDCIFV</sequence>
<feature type="compositionally biased region" description="Low complexity" evidence="9">
    <location>
        <begin position="142"/>
        <end position="154"/>
    </location>
</feature>
<evidence type="ECO:0000313" key="13">
    <source>
        <dbReference type="Proteomes" id="UP000094236"/>
    </source>
</evidence>
<feature type="compositionally biased region" description="Low complexity" evidence="9">
    <location>
        <begin position="37"/>
        <end position="68"/>
    </location>
</feature>
<evidence type="ECO:0000256" key="6">
    <source>
        <dbReference type="ARBA" id="ARBA00023136"/>
    </source>
</evidence>
<dbReference type="GO" id="GO:0005789">
    <property type="term" value="C:endoplasmic reticulum membrane"/>
    <property type="evidence" value="ECO:0007669"/>
    <property type="project" value="UniProtKB-SubCell"/>
</dbReference>
<dbReference type="Proteomes" id="UP000094236">
    <property type="component" value="Unassembled WGS sequence"/>
</dbReference>
<dbReference type="Pfam" id="PF02845">
    <property type="entry name" value="CUE"/>
    <property type="match status" value="1"/>
</dbReference>
<feature type="compositionally biased region" description="Polar residues" evidence="9">
    <location>
        <begin position="26"/>
        <end position="36"/>
    </location>
</feature>
<feature type="transmembrane region" description="Helical" evidence="10">
    <location>
        <begin position="6"/>
        <end position="23"/>
    </location>
</feature>
<dbReference type="SMART" id="SM00546">
    <property type="entry name" value="CUE"/>
    <property type="match status" value="1"/>
</dbReference>
<evidence type="ECO:0000256" key="7">
    <source>
        <dbReference type="ARBA" id="ARBA00061383"/>
    </source>
</evidence>
<name>A0A1E4U2L6_PACTA</name>
<keyword evidence="5 10" id="KW-1133">Transmembrane helix</keyword>
<dbReference type="InterPro" id="IPR003892">
    <property type="entry name" value="CUE"/>
</dbReference>
<evidence type="ECO:0000256" key="5">
    <source>
        <dbReference type="ARBA" id="ARBA00022989"/>
    </source>
</evidence>
<dbReference type="GO" id="GO:0043130">
    <property type="term" value="F:ubiquitin binding"/>
    <property type="evidence" value="ECO:0007669"/>
    <property type="project" value="InterPro"/>
</dbReference>
<proteinExistence type="inferred from homology"/>
<dbReference type="Gene3D" id="1.10.8.10">
    <property type="entry name" value="DNA helicase RuvA subunit, C-terminal domain"/>
    <property type="match status" value="1"/>
</dbReference>
<dbReference type="PROSITE" id="PS51140">
    <property type="entry name" value="CUE"/>
    <property type="match status" value="1"/>
</dbReference>
<evidence type="ECO:0000259" key="11">
    <source>
        <dbReference type="PROSITE" id="PS51140"/>
    </source>
</evidence>
<gene>
    <name evidence="12" type="ORF">PACTADRAFT_83559</name>
</gene>